<proteinExistence type="predicted"/>
<reference evidence="3" key="1">
    <citation type="journal article" date="2020" name="Nature">
        <title>Giant virus diversity and host interactions through global metagenomics.</title>
        <authorList>
            <person name="Schulz F."/>
            <person name="Roux S."/>
            <person name="Paez-Espino D."/>
            <person name="Jungbluth S."/>
            <person name="Walsh D.A."/>
            <person name="Denef V.J."/>
            <person name="McMahon K.D."/>
            <person name="Konstantinidis K.T."/>
            <person name="Eloe-Fadrosh E.A."/>
            <person name="Kyrpides N.C."/>
            <person name="Woyke T."/>
        </authorList>
    </citation>
    <scope>NUCLEOTIDE SEQUENCE</scope>
    <source>
        <strain evidence="3">GVMAG-S-1039698-54</strain>
    </source>
</reference>
<keyword evidence="1" id="KW-0804">Transcription</keyword>
<feature type="domain" description="RNA polymerase subunit H/Rpb5 C-terminal" evidence="2">
    <location>
        <begin position="136"/>
        <end position="209"/>
    </location>
</feature>
<dbReference type="Gene3D" id="3.90.940.20">
    <property type="entry name" value="RPB5-like RNA polymerase subunit"/>
    <property type="match status" value="1"/>
</dbReference>
<name>A0A6C0AKE8_9ZZZZ</name>
<dbReference type="GO" id="GO:0042797">
    <property type="term" value="P:tRNA transcription by RNA polymerase III"/>
    <property type="evidence" value="ECO:0007669"/>
    <property type="project" value="TreeGrafter"/>
</dbReference>
<dbReference type="GO" id="GO:0005666">
    <property type="term" value="C:RNA polymerase III complex"/>
    <property type="evidence" value="ECO:0007669"/>
    <property type="project" value="TreeGrafter"/>
</dbReference>
<protein>
    <recommendedName>
        <fullName evidence="2">RNA polymerase subunit H/Rpb5 C-terminal domain-containing protein</fullName>
    </recommendedName>
</protein>
<dbReference type="PANTHER" id="PTHR10535:SF0">
    <property type="entry name" value="DNA-DIRECTED RNA POLYMERASES I, II, AND III SUBUNIT RPABC1"/>
    <property type="match status" value="1"/>
</dbReference>
<dbReference type="SUPFAM" id="SSF55287">
    <property type="entry name" value="RPB5-like RNA polymerase subunit"/>
    <property type="match status" value="1"/>
</dbReference>
<accession>A0A6C0AKE8</accession>
<dbReference type="InterPro" id="IPR000783">
    <property type="entry name" value="RNA_pol_subH/Rpb5_C"/>
</dbReference>
<dbReference type="Pfam" id="PF01191">
    <property type="entry name" value="RNA_pol_Rpb5_C"/>
    <property type="match status" value="1"/>
</dbReference>
<organism evidence="3">
    <name type="scientific">viral metagenome</name>
    <dbReference type="NCBI Taxonomy" id="1070528"/>
    <lineage>
        <taxon>unclassified sequences</taxon>
        <taxon>metagenomes</taxon>
        <taxon>organismal metagenomes</taxon>
    </lineage>
</organism>
<dbReference type="InterPro" id="IPR014381">
    <property type="entry name" value="Arch_Rpo5/euc_Rpb5"/>
</dbReference>
<dbReference type="EMBL" id="MN740677">
    <property type="protein sequence ID" value="QHS80307.1"/>
    <property type="molecule type" value="Genomic_DNA"/>
</dbReference>
<dbReference type="GO" id="GO:0006362">
    <property type="term" value="P:transcription elongation by RNA polymerase I"/>
    <property type="evidence" value="ECO:0007669"/>
    <property type="project" value="TreeGrafter"/>
</dbReference>
<sequence length="210" mass="24980">MSTVANSTIVSKIFRSRKNILDLLKLRGFNTTDYENFSINYIHVLFKNEQLDMLLTNDETNKKIYIKYHLGTKLRPNHVYDIIDDLYHNEEVLEGEDEFIIITKENPNDTLTKLMESIYSQDEIYFNVFQLHKYLFNILDHTLVPPHRICTDEEKQKLIKKYNILNEKQFPEIGRFDPVAQAIGLRPNQLCEITRSTRTSITTKYYRLCY</sequence>
<evidence type="ECO:0000313" key="3">
    <source>
        <dbReference type="EMBL" id="QHS80307.1"/>
    </source>
</evidence>
<dbReference type="GO" id="GO:0005665">
    <property type="term" value="C:RNA polymerase II, core complex"/>
    <property type="evidence" value="ECO:0007669"/>
    <property type="project" value="TreeGrafter"/>
</dbReference>
<dbReference type="GO" id="GO:0006366">
    <property type="term" value="P:transcription by RNA polymerase II"/>
    <property type="evidence" value="ECO:0007669"/>
    <property type="project" value="TreeGrafter"/>
</dbReference>
<dbReference type="PANTHER" id="PTHR10535">
    <property type="entry name" value="DNA-DIRECTED RNA POLYMERASES I, II, AND III SUBUNIT RPABC1"/>
    <property type="match status" value="1"/>
</dbReference>
<dbReference type="GO" id="GO:0003899">
    <property type="term" value="F:DNA-directed RNA polymerase activity"/>
    <property type="evidence" value="ECO:0007669"/>
    <property type="project" value="InterPro"/>
</dbReference>
<dbReference type="GO" id="GO:0005736">
    <property type="term" value="C:RNA polymerase I complex"/>
    <property type="evidence" value="ECO:0007669"/>
    <property type="project" value="TreeGrafter"/>
</dbReference>
<evidence type="ECO:0000256" key="1">
    <source>
        <dbReference type="ARBA" id="ARBA00023163"/>
    </source>
</evidence>
<evidence type="ECO:0000259" key="2">
    <source>
        <dbReference type="Pfam" id="PF01191"/>
    </source>
</evidence>
<dbReference type="AlphaFoldDB" id="A0A6C0AKE8"/>
<dbReference type="GO" id="GO:0003677">
    <property type="term" value="F:DNA binding"/>
    <property type="evidence" value="ECO:0007669"/>
    <property type="project" value="InterPro"/>
</dbReference>
<dbReference type="InterPro" id="IPR035913">
    <property type="entry name" value="RPB5-like_sf"/>
</dbReference>
<dbReference type="PIRSF" id="PIRSF000747">
    <property type="entry name" value="RPB5"/>
    <property type="match status" value="1"/>
</dbReference>